<evidence type="ECO:0000313" key="3">
    <source>
        <dbReference type="EMBL" id="MFC3156367.1"/>
    </source>
</evidence>
<dbReference type="PANTHER" id="PTHR35335">
    <property type="entry name" value="UPF0716 PROTEIN FXSA"/>
    <property type="match status" value="1"/>
</dbReference>
<dbReference type="Proteomes" id="UP001595548">
    <property type="component" value="Unassembled WGS sequence"/>
</dbReference>
<name>A0ABV7HXI6_9GAMM</name>
<feature type="transmembrane region" description="Helical" evidence="2">
    <location>
        <begin position="29"/>
        <end position="54"/>
    </location>
</feature>
<dbReference type="PANTHER" id="PTHR35335:SF1">
    <property type="entry name" value="UPF0716 PROTEIN FXSA"/>
    <property type="match status" value="1"/>
</dbReference>
<keyword evidence="2" id="KW-0472">Membrane</keyword>
<dbReference type="NCBIfam" id="NF008528">
    <property type="entry name" value="PRK11463.1-2"/>
    <property type="match status" value="1"/>
</dbReference>
<dbReference type="Pfam" id="PF04186">
    <property type="entry name" value="FxsA"/>
    <property type="match status" value="1"/>
</dbReference>
<keyword evidence="2" id="KW-0812">Transmembrane</keyword>
<evidence type="ECO:0000256" key="2">
    <source>
        <dbReference type="SAM" id="Phobius"/>
    </source>
</evidence>
<dbReference type="RefSeq" id="WP_382417566.1">
    <property type="nucleotide sequence ID" value="NZ_AP031500.1"/>
</dbReference>
<evidence type="ECO:0000256" key="1">
    <source>
        <dbReference type="SAM" id="MobiDB-lite"/>
    </source>
</evidence>
<gene>
    <name evidence="3" type="ORF">ACFOEB_14235</name>
</gene>
<organism evidence="3 4">
    <name type="scientific">Gilvimarinus japonicus</name>
    <dbReference type="NCBI Taxonomy" id="1796469"/>
    <lineage>
        <taxon>Bacteria</taxon>
        <taxon>Pseudomonadati</taxon>
        <taxon>Pseudomonadota</taxon>
        <taxon>Gammaproteobacteria</taxon>
        <taxon>Cellvibrionales</taxon>
        <taxon>Cellvibrionaceae</taxon>
        <taxon>Gilvimarinus</taxon>
    </lineage>
</organism>
<keyword evidence="2" id="KW-1133">Transmembrane helix</keyword>
<sequence length="157" mass="16972">MPIFFILFIVVPLLEIGLFIQVGSRIGAMPTVALVVLTAVFGVLLLRWQGLATLMRARGRMQQGQMPAREMVEGIMLAFAGAMLLTPGFFTDTLGFVLLIPACRHALFNALGKRIVVGGASMNPSWAGPTHPADGDVYDGEFSRTDDVKNDPSLPKK</sequence>
<dbReference type="InterPro" id="IPR007313">
    <property type="entry name" value="FxsA"/>
</dbReference>
<keyword evidence="4" id="KW-1185">Reference proteome</keyword>
<proteinExistence type="predicted"/>
<feature type="region of interest" description="Disordered" evidence="1">
    <location>
        <begin position="127"/>
        <end position="157"/>
    </location>
</feature>
<reference evidence="4" key="1">
    <citation type="journal article" date="2019" name="Int. J. Syst. Evol. Microbiol.">
        <title>The Global Catalogue of Microorganisms (GCM) 10K type strain sequencing project: providing services to taxonomists for standard genome sequencing and annotation.</title>
        <authorList>
            <consortium name="The Broad Institute Genomics Platform"/>
            <consortium name="The Broad Institute Genome Sequencing Center for Infectious Disease"/>
            <person name="Wu L."/>
            <person name="Ma J."/>
        </authorList>
    </citation>
    <scope>NUCLEOTIDE SEQUENCE [LARGE SCALE GENOMIC DNA]</scope>
    <source>
        <strain evidence="4">KCTC 52141</strain>
    </source>
</reference>
<accession>A0ABV7HXI6</accession>
<feature type="transmembrane region" description="Helical" evidence="2">
    <location>
        <begin position="75"/>
        <end position="100"/>
    </location>
</feature>
<feature type="compositionally biased region" description="Basic and acidic residues" evidence="1">
    <location>
        <begin position="141"/>
        <end position="150"/>
    </location>
</feature>
<dbReference type="EMBL" id="JBHRTL010000030">
    <property type="protein sequence ID" value="MFC3156367.1"/>
    <property type="molecule type" value="Genomic_DNA"/>
</dbReference>
<comment type="caution">
    <text evidence="3">The sequence shown here is derived from an EMBL/GenBank/DDBJ whole genome shotgun (WGS) entry which is preliminary data.</text>
</comment>
<evidence type="ECO:0000313" key="4">
    <source>
        <dbReference type="Proteomes" id="UP001595548"/>
    </source>
</evidence>
<protein>
    <submittedName>
        <fullName evidence="3">FxsA family protein</fullName>
    </submittedName>
</protein>